<organism evidence="7 8">
    <name type="scientific">Alicyclobacillus cycloheptanicus</name>
    <dbReference type="NCBI Taxonomy" id="1457"/>
    <lineage>
        <taxon>Bacteria</taxon>
        <taxon>Bacillati</taxon>
        <taxon>Bacillota</taxon>
        <taxon>Bacilli</taxon>
        <taxon>Bacillales</taxon>
        <taxon>Alicyclobacillaceae</taxon>
        <taxon>Alicyclobacillus</taxon>
    </lineage>
</organism>
<dbReference type="Proteomes" id="UP001232973">
    <property type="component" value="Unassembled WGS sequence"/>
</dbReference>
<evidence type="ECO:0000313" key="7">
    <source>
        <dbReference type="EMBL" id="MDQ0189670.1"/>
    </source>
</evidence>
<evidence type="ECO:0000256" key="4">
    <source>
        <dbReference type="ARBA" id="ARBA00023163"/>
    </source>
</evidence>
<evidence type="ECO:0000313" key="8">
    <source>
        <dbReference type="Proteomes" id="UP001232973"/>
    </source>
</evidence>
<name>A0ABT9XH84_9BACL</name>
<dbReference type="Pfam" id="PF04198">
    <property type="entry name" value="Sugar-bind"/>
    <property type="match status" value="1"/>
</dbReference>
<keyword evidence="3" id="KW-0238">DNA-binding</keyword>
<dbReference type="EMBL" id="JAUSTP010000009">
    <property type="protein sequence ID" value="MDQ0189670.1"/>
    <property type="molecule type" value="Genomic_DNA"/>
</dbReference>
<reference evidence="7 8" key="1">
    <citation type="submission" date="2023-07" db="EMBL/GenBank/DDBJ databases">
        <title>Genomic Encyclopedia of Type Strains, Phase IV (KMG-IV): sequencing the most valuable type-strain genomes for metagenomic binning, comparative biology and taxonomic classification.</title>
        <authorList>
            <person name="Goeker M."/>
        </authorList>
    </citation>
    <scope>NUCLEOTIDE SEQUENCE [LARGE SCALE GENOMIC DNA]</scope>
    <source>
        <strain evidence="7 8">DSM 4006</strain>
    </source>
</reference>
<dbReference type="SUPFAM" id="SSF100950">
    <property type="entry name" value="NagB/RpiA/CoA transferase-like"/>
    <property type="match status" value="1"/>
</dbReference>
<dbReference type="PANTHER" id="PTHR34294">
    <property type="entry name" value="TRANSCRIPTIONAL REGULATOR-RELATED"/>
    <property type="match status" value="1"/>
</dbReference>
<comment type="caution">
    <text evidence="7">The sequence shown here is derived from an EMBL/GenBank/DDBJ whole genome shotgun (WGS) entry which is preliminary data.</text>
</comment>
<dbReference type="Gene3D" id="3.40.50.1360">
    <property type="match status" value="1"/>
</dbReference>
<keyword evidence="4" id="KW-0804">Transcription</keyword>
<dbReference type="InterPro" id="IPR048715">
    <property type="entry name" value="CggR_N"/>
</dbReference>
<keyword evidence="8" id="KW-1185">Reference proteome</keyword>
<dbReference type="PANTHER" id="PTHR34294:SF5">
    <property type="entry name" value="CENTRAL GLYCOLYTIC GENES REGULATOR"/>
    <property type="match status" value="1"/>
</dbReference>
<protein>
    <submittedName>
        <fullName evidence="7">Central glycolytic genes regulator</fullName>
    </submittedName>
</protein>
<feature type="domain" description="CggR N-terminal DNA binding" evidence="6">
    <location>
        <begin position="16"/>
        <end position="86"/>
    </location>
</feature>
<evidence type="ECO:0000259" key="5">
    <source>
        <dbReference type="Pfam" id="PF04198"/>
    </source>
</evidence>
<keyword evidence="2" id="KW-0805">Transcription regulation</keyword>
<dbReference type="SUPFAM" id="SSF46785">
    <property type="entry name" value="Winged helix' DNA-binding domain"/>
    <property type="match status" value="1"/>
</dbReference>
<dbReference type="InterPro" id="IPR007324">
    <property type="entry name" value="Sugar-bd_dom_put"/>
</dbReference>
<sequence>MDWSLAQRIVPELLDVLRDRVKILQRMYLVQPIGRRALAAELGITERVLRAEVDFLRQQGLIVAAPAGMSLSEEGQALLEELEEFVATIEGRTELSRTLSRTLGIPTVHVVSGDSDQHAWVKSTLGLQAATVLLGALQPSDVIAVAGGTTMAAVASMAPSKRQPFPVKVVPARGGLGEEVEIQANTIASVLAERIGGTSMMLHVPDRLREDTLEQLLADPYVQQRIPEIRNASIVIHSIGDALRMAERRQLDPEEVALLRHHGAVAEAFGYYFNEAGETVYAMTTVGLQLSDLERMRLILTVAGGHSKARAIVAAAKAYRMDVLVTDEGAAREILNHELEG</sequence>
<evidence type="ECO:0000259" key="6">
    <source>
        <dbReference type="Pfam" id="PF21715"/>
    </source>
</evidence>
<gene>
    <name evidence="7" type="ORF">J2S03_001515</name>
</gene>
<dbReference type="InterPro" id="IPR051054">
    <property type="entry name" value="SorC_transcr_regulators"/>
</dbReference>
<proteinExistence type="inferred from homology"/>
<evidence type="ECO:0000256" key="2">
    <source>
        <dbReference type="ARBA" id="ARBA00023015"/>
    </source>
</evidence>
<dbReference type="InterPro" id="IPR036388">
    <property type="entry name" value="WH-like_DNA-bd_sf"/>
</dbReference>
<comment type="similarity">
    <text evidence="1">Belongs to the SorC transcriptional regulatory family.</text>
</comment>
<dbReference type="Gene3D" id="1.10.10.10">
    <property type="entry name" value="Winged helix-like DNA-binding domain superfamily/Winged helix DNA-binding domain"/>
    <property type="match status" value="1"/>
</dbReference>
<evidence type="ECO:0000256" key="1">
    <source>
        <dbReference type="ARBA" id="ARBA00010466"/>
    </source>
</evidence>
<dbReference type="InterPro" id="IPR036390">
    <property type="entry name" value="WH_DNA-bd_sf"/>
</dbReference>
<dbReference type="Pfam" id="PF21715">
    <property type="entry name" value="CggR_N"/>
    <property type="match status" value="1"/>
</dbReference>
<accession>A0ABT9XH84</accession>
<evidence type="ECO:0000256" key="3">
    <source>
        <dbReference type="ARBA" id="ARBA00023125"/>
    </source>
</evidence>
<dbReference type="InterPro" id="IPR037171">
    <property type="entry name" value="NagB/RpiA_transferase-like"/>
</dbReference>
<feature type="domain" description="Sugar-binding" evidence="5">
    <location>
        <begin position="89"/>
        <end position="336"/>
    </location>
</feature>
<dbReference type="RefSeq" id="WP_274454600.1">
    <property type="nucleotide sequence ID" value="NZ_CP067097.1"/>
</dbReference>